<dbReference type="GO" id="GO:0034456">
    <property type="term" value="C:UTP-C complex"/>
    <property type="evidence" value="ECO:0007669"/>
    <property type="project" value="TreeGrafter"/>
</dbReference>
<dbReference type="GO" id="GO:0032545">
    <property type="term" value="C:CURI complex"/>
    <property type="evidence" value="ECO:0007669"/>
    <property type="project" value="TreeGrafter"/>
</dbReference>
<accession>A0A9W7GLH8</accession>
<dbReference type="Pfam" id="PF17405">
    <property type="entry name" value="Nrap_D4"/>
    <property type="match status" value="1"/>
</dbReference>
<dbReference type="GO" id="GO:0006409">
    <property type="term" value="P:tRNA export from nucleus"/>
    <property type="evidence" value="ECO:0007669"/>
    <property type="project" value="TreeGrafter"/>
</dbReference>
<protein>
    <submittedName>
        <fullName evidence="6">Uncharacterized protein</fullName>
    </submittedName>
</protein>
<dbReference type="PANTHER" id="PTHR17972:SF0">
    <property type="entry name" value="NUCLEOLAR PROTEIN 6"/>
    <property type="match status" value="1"/>
</dbReference>
<dbReference type="InterPro" id="IPR035371">
    <property type="entry name" value="Nrap_D6"/>
</dbReference>
<reference evidence="7" key="1">
    <citation type="journal article" date="2023" name="Commun. Biol.">
        <title>Genome analysis of Parmales, the sister group of diatoms, reveals the evolutionary specialization of diatoms from phago-mixotrophs to photoautotrophs.</title>
        <authorList>
            <person name="Ban H."/>
            <person name="Sato S."/>
            <person name="Yoshikawa S."/>
            <person name="Yamada K."/>
            <person name="Nakamura Y."/>
            <person name="Ichinomiya M."/>
            <person name="Sato N."/>
            <person name="Blanc-Mathieu R."/>
            <person name="Endo H."/>
            <person name="Kuwata A."/>
            <person name="Ogata H."/>
        </authorList>
    </citation>
    <scope>NUCLEOTIDE SEQUENCE [LARGE SCALE GENOMIC DNA]</scope>
</reference>
<comment type="caution">
    <text evidence="6">The sequence shown here is derived from an EMBL/GenBank/DDBJ whole genome shotgun (WGS) entry which is preliminary data.</text>
</comment>
<evidence type="ECO:0000313" key="6">
    <source>
        <dbReference type="EMBL" id="GMI46203.1"/>
    </source>
</evidence>
<dbReference type="Proteomes" id="UP001165065">
    <property type="component" value="Unassembled WGS sequence"/>
</dbReference>
<evidence type="ECO:0000259" key="3">
    <source>
        <dbReference type="Pfam" id="PF17405"/>
    </source>
</evidence>
<feature type="domain" description="Nrap protein" evidence="3">
    <location>
        <begin position="65"/>
        <end position="160"/>
    </location>
</feature>
<proteinExistence type="inferred from homology"/>
<dbReference type="GO" id="GO:0003723">
    <property type="term" value="F:RNA binding"/>
    <property type="evidence" value="ECO:0007669"/>
    <property type="project" value="UniProtKB-KW"/>
</dbReference>
<dbReference type="EMBL" id="BRYA01000287">
    <property type="protein sequence ID" value="GMI46203.1"/>
    <property type="molecule type" value="Genomic_DNA"/>
</dbReference>
<dbReference type="InterPro" id="IPR035369">
    <property type="entry name" value="Nrap_D4"/>
</dbReference>
<dbReference type="GO" id="GO:0006364">
    <property type="term" value="P:rRNA processing"/>
    <property type="evidence" value="ECO:0007669"/>
    <property type="project" value="TreeGrafter"/>
</dbReference>
<dbReference type="PANTHER" id="PTHR17972">
    <property type="entry name" value="NUCLEOLAR RNA-ASSOCIATED PROTEIN"/>
    <property type="match status" value="1"/>
</dbReference>
<dbReference type="OrthoDB" id="39626at2759"/>
<feature type="domain" description="Nrap protein" evidence="5">
    <location>
        <begin position="401"/>
        <end position="542"/>
    </location>
</feature>
<dbReference type="Pfam" id="PF17406">
    <property type="entry name" value="Nrap_D5"/>
    <property type="match status" value="1"/>
</dbReference>
<evidence type="ECO:0000259" key="4">
    <source>
        <dbReference type="Pfam" id="PF17406"/>
    </source>
</evidence>
<evidence type="ECO:0000256" key="2">
    <source>
        <dbReference type="SAM" id="MobiDB-lite"/>
    </source>
</evidence>
<evidence type="ECO:0000313" key="7">
    <source>
        <dbReference type="Proteomes" id="UP001165065"/>
    </source>
</evidence>
<evidence type="ECO:0000256" key="1">
    <source>
        <dbReference type="RuleBase" id="RU364032"/>
    </source>
</evidence>
<keyword evidence="7" id="KW-1185">Reference proteome</keyword>
<dbReference type="Pfam" id="PF17407">
    <property type="entry name" value="Nrap_D6"/>
    <property type="match status" value="1"/>
</dbReference>
<sequence>MEVVKMIVRQVSKTAGGKMGKVSVTFEGEGIERMTGGGGGGGGEDGKKGEGGGGVKWTVKKGLDILDSLTAEIKMVELPLRVEGVVGVGEALRGTDVWTPQIDGEGKEGGKLGEKVYGTINHEPIEVLIKIENSRKWPTEIRALNESGIAFLIKIAAGLCGRITGTGWGTCVLVERCGVTWKLLLERSREIKILTDLTNRTAEEEKAMTWLDLNAGGKRVAHHTFVHGLGTGKGSYGNAVRIMRRWCQANMMGNLIPTSVIELLVARVYGAGKGTPEPPSSAAMGVYLTLKMLATFPFDTQPMVVDPRQHFNKEDLEIIQDDFDRSRRLGGRVDELWIVAGYDQKEVYTDKGVGKVFEPSFSQGVEKVAVNRVRALARTAVKHVLEEDSWSKAFSTTRKNLRAFDVVLKVDGMFVIDKHADSLKGDFEVGTWKRSMEARRKGYKKLRRVAYKNIKQPSPVAFNPVDSYVKSLEARFGDLAIFMYNRDAPTVIGIVVRPGIKGKMNFQANRLKFRMVKGDKVEFNMEEFKDTIVREGGGLIESGVIN</sequence>
<feature type="domain" description="Nrap protein" evidence="4">
    <location>
        <begin position="235"/>
        <end position="389"/>
    </location>
</feature>
<name>A0A9W7GLH8_9STRA</name>
<dbReference type="InterPro" id="IPR035370">
    <property type="entry name" value="Nrap_D5"/>
</dbReference>
<dbReference type="GO" id="GO:0032040">
    <property type="term" value="C:small-subunit processome"/>
    <property type="evidence" value="ECO:0007669"/>
    <property type="project" value="TreeGrafter"/>
</dbReference>
<dbReference type="Gene3D" id="3.30.70.3030">
    <property type="match status" value="1"/>
</dbReference>
<feature type="region of interest" description="Disordered" evidence="2">
    <location>
        <begin position="30"/>
        <end position="53"/>
    </location>
</feature>
<dbReference type="AlphaFoldDB" id="A0A9W7GLH8"/>
<dbReference type="InterPro" id="IPR005554">
    <property type="entry name" value="NOL6/Upt22"/>
</dbReference>
<evidence type="ECO:0000259" key="5">
    <source>
        <dbReference type="Pfam" id="PF17407"/>
    </source>
</evidence>
<gene>
    <name evidence="6" type="ORF">TrCOL_g1454</name>
</gene>
<organism evidence="6 7">
    <name type="scientific">Triparma columacea</name>
    <dbReference type="NCBI Taxonomy" id="722753"/>
    <lineage>
        <taxon>Eukaryota</taxon>
        <taxon>Sar</taxon>
        <taxon>Stramenopiles</taxon>
        <taxon>Ochrophyta</taxon>
        <taxon>Bolidophyceae</taxon>
        <taxon>Parmales</taxon>
        <taxon>Triparmaceae</taxon>
        <taxon>Triparma</taxon>
    </lineage>
</organism>
<keyword evidence="1" id="KW-0539">Nucleus</keyword>
<comment type="subcellular location">
    <subcellularLocation>
        <location evidence="1">Nucleus</location>
        <location evidence="1">Nucleolus</location>
    </subcellularLocation>
</comment>
<keyword evidence="1" id="KW-0694">RNA-binding</keyword>
<comment type="similarity">
    <text evidence="1">Belongs to the NRAP family.</text>
</comment>